<dbReference type="GO" id="GO:0016874">
    <property type="term" value="F:ligase activity"/>
    <property type="evidence" value="ECO:0007669"/>
    <property type="project" value="UniProtKB-KW"/>
</dbReference>
<feature type="transmembrane region" description="Helical" evidence="5">
    <location>
        <begin position="358"/>
        <end position="377"/>
    </location>
</feature>
<feature type="transmembrane region" description="Helical" evidence="5">
    <location>
        <begin position="84"/>
        <end position="102"/>
    </location>
</feature>
<accession>A0A937D6J4</accession>
<comment type="caution">
    <text evidence="7">The sequence shown here is derived from an EMBL/GenBank/DDBJ whole genome shotgun (WGS) entry which is preliminary data.</text>
</comment>
<reference evidence="7" key="1">
    <citation type="submission" date="2021-01" db="EMBL/GenBank/DDBJ databases">
        <title>Ramlibacter sp. strain AW1 16S ribosomal RNA gene Genome sequencing and assembly.</title>
        <authorList>
            <person name="Kang M."/>
        </authorList>
    </citation>
    <scope>NUCLEOTIDE SEQUENCE</scope>
    <source>
        <strain evidence="7">AW1</strain>
    </source>
</reference>
<feature type="transmembrane region" description="Helical" evidence="5">
    <location>
        <begin position="142"/>
        <end position="160"/>
    </location>
</feature>
<evidence type="ECO:0000256" key="1">
    <source>
        <dbReference type="ARBA" id="ARBA00004141"/>
    </source>
</evidence>
<comment type="subcellular location">
    <subcellularLocation>
        <location evidence="1">Membrane</location>
        <topology evidence="1">Multi-pass membrane protein</topology>
    </subcellularLocation>
</comment>
<evidence type="ECO:0000256" key="2">
    <source>
        <dbReference type="ARBA" id="ARBA00022692"/>
    </source>
</evidence>
<protein>
    <submittedName>
        <fullName evidence="7">O-antigen ligase family protein</fullName>
    </submittedName>
</protein>
<dbReference type="PANTHER" id="PTHR37422">
    <property type="entry name" value="TEICHURONIC ACID BIOSYNTHESIS PROTEIN TUAE"/>
    <property type="match status" value="1"/>
</dbReference>
<dbReference type="EMBL" id="JAEQNA010000003">
    <property type="protein sequence ID" value="MBL0421013.1"/>
    <property type="molecule type" value="Genomic_DNA"/>
</dbReference>
<name>A0A937D6J4_9BURK</name>
<gene>
    <name evidence="7" type="ORF">JI739_11705</name>
</gene>
<dbReference type="Proteomes" id="UP000613011">
    <property type="component" value="Unassembled WGS sequence"/>
</dbReference>
<keyword evidence="3 5" id="KW-1133">Transmembrane helix</keyword>
<dbReference type="InterPro" id="IPR051533">
    <property type="entry name" value="WaaL-like"/>
</dbReference>
<feature type="transmembrane region" description="Helical" evidence="5">
    <location>
        <begin position="114"/>
        <end position="130"/>
    </location>
</feature>
<dbReference type="Pfam" id="PF04932">
    <property type="entry name" value="Wzy_C"/>
    <property type="match status" value="1"/>
</dbReference>
<organism evidence="7 8">
    <name type="scientific">Ramlibacter aurantiacus</name>
    <dbReference type="NCBI Taxonomy" id="2801330"/>
    <lineage>
        <taxon>Bacteria</taxon>
        <taxon>Pseudomonadati</taxon>
        <taxon>Pseudomonadota</taxon>
        <taxon>Betaproteobacteria</taxon>
        <taxon>Burkholderiales</taxon>
        <taxon>Comamonadaceae</taxon>
        <taxon>Ramlibacter</taxon>
    </lineage>
</organism>
<feature type="transmembrane region" description="Helical" evidence="5">
    <location>
        <begin position="180"/>
        <end position="200"/>
    </location>
</feature>
<feature type="domain" description="O-antigen ligase-related" evidence="6">
    <location>
        <begin position="212"/>
        <end position="365"/>
    </location>
</feature>
<dbReference type="RefSeq" id="WP_201684073.1">
    <property type="nucleotide sequence ID" value="NZ_JAEQNA010000003.1"/>
</dbReference>
<evidence type="ECO:0000313" key="8">
    <source>
        <dbReference type="Proteomes" id="UP000613011"/>
    </source>
</evidence>
<evidence type="ECO:0000313" key="7">
    <source>
        <dbReference type="EMBL" id="MBL0421013.1"/>
    </source>
</evidence>
<keyword evidence="8" id="KW-1185">Reference proteome</keyword>
<evidence type="ECO:0000256" key="3">
    <source>
        <dbReference type="ARBA" id="ARBA00022989"/>
    </source>
</evidence>
<dbReference type="AlphaFoldDB" id="A0A937D6J4"/>
<keyword evidence="4 5" id="KW-0472">Membrane</keyword>
<keyword evidence="7" id="KW-0436">Ligase</keyword>
<dbReference type="InterPro" id="IPR007016">
    <property type="entry name" value="O-antigen_ligase-rel_domated"/>
</dbReference>
<evidence type="ECO:0000259" key="6">
    <source>
        <dbReference type="Pfam" id="PF04932"/>
    </source>
</evidence>
<evidence type="ECO:0000256" key="5">
    <source>
        <dbReference type="SAM" id="Phobius"/>
    </source>
</evidence>
<feature type="transmembrane region" description="Helical" evidence="5">
    <location>
        <begin position="207"/>
        <end position="223"/>
    </location>
</feature>
<dbReference type="GO" id="GO:0016020">
    <property type="term" value="C:membrane"/>
    <property type="evidence" value="ECO:0007669"/>
    <property type="project" value="UniProtKB-SubCell"/>
</dbReference>
<dbReference type="PANTHER" id="PTHR37422:SF13">
    <property type="entry name" value="LIPOPOLYSACCHARIDE BIOSYNTHESIS PROTEIN PA4999-RELATED"/>
    <property type="match status" value="1"/>
</dbReference>
<evidence type="ECO:0000256" key="4">
    <source>
        <dbReference type="ARBA" id="ARBA00023136"/>
    </source>
</evidence>
<sequence length="444" mass="48191">MMRKKAGTGMLHWIFPAMIFLAALEMFLSGRDLSQQYLQLLQTGESTRHPLMTIAQRSVSVLLLVASVEQIANHFALRRPTPSATLLIAFVLYWVCTVASPALFGANPLIGHEYMYSLFVGVAACLVGPAEWQRILRSARDALFLLMLAGVLVAPFKPGLVMDVYYSQGLIPGLPRFGGLTAHPVTQGMLAQVALLVLWCMPYQRRWLQRAAWVLGLAVLYLAQSKTAWASFIACALLLLAVRGGPRLWRRMSDPRQGGFGVLVLLGLVVGVAGLATWVLVGDAFGRASELADTREAAQLMSLTGRDRIWVIAVEEWQRNPVFGYGLTLFDSAYRAAINLPHATHAHNQFLDDLARSGAIGASALVIYAAVLFGLALRGARASGGLSLALFLAVALRSVSEVPLSLKGYGTELVTHLLLITTLAAASAQRRTEPRPQAMRYGVA</sequence>
<keyword evidence="2 5" id="KW-0812">Transmembrane</keyword>
<proteinExistence type="predicted"/>
<feature type="transmembrane region" description="Helical" evidence="5">
    <location>
        <begin position="258"/>
        <end position="281"/>
    </location>
</feature>
<feature type="transmembrane region" description="Helical" evidence="5">
    <location>
        <begin position="229"/>
        <end position="246"/>
    </location>
</feature>